<gene>
    <name evidence="3" type="ORF">ACFOUT_00565</name>
</gene>
<dbReference type="EMBL" id="JBHSAW010000001">
    <property type="protein sequence ID" value="MFC4094345.1"/>
    <property type="molecule type" value="Genomic_DNA"/>
</dbReference>
<feature type="coiled-coil region" evidence="1">
    <location>
        <begin position="120"/>
        <end position="189"/>
    </location>
</feature>
<name>A0ABV8JRE6_9FLAO</name>
<keyword evidence="1" id="KW-0175">Coiled coil</keyword>
<dbReference type="Proteomes" id="UP001595814">
    <property type="component" value="Unassembled WGS sequence"/>
</dbReference>
<keyword evidence="2" id="KW-0812">Transmembrane</keyword>
<proteinExistence type="predicted"/>
<dbReference type="RefSeq" id="WP_192462586.1">
    <property type="nucleotide sequence ID" value="NZ_JACYFJ010000004.1"/>
</dbReference>
<evidence type="ECO:0000256" key="1">
    <source>
        <dbReference type="SAM" id="Coils"/>
    </source>
</evidence>
<keyword evidence="2" id="KW-1133">Transmembrane helix</keyword>
<feature type="transmembrane region" description="Helical" evidence="2">
    <location>
        <begin position="44"/>
        <end position="63"/>
    </location>
</feature>
<evidence type="ECO:0000313" key="4">
    <source>
        <dbReference type="Proteomes" id="UP001595814"/>
    </source>
</evidence>
<keyword evidence="2" id="KW-0472">Membrane</keyword>
<comment type="caution">
    <text evidence="3">The sequence shown here is derived from an EMBL/GenBank/DDBJ whole genome shotgun (WGS) entry which is preliminary data.</text>
</comment>
<reference evidence="4" key="1">
    <citation type="journal article" date="2019" name="Int. J. Syst. Evol. Microbiol.">
        <title>The Global Catalogue of Microorganisms (GCM) 10K type strain sequencing project: providing services to taxonomists for standard genome sequencing and annotation.</title>
        <authorList>
            <consortium name="The Broad Institute Genomics Platform"/>
            <consortium name="The Broad Institute Genome Sequencing Center for Infectious Disease"/>
            <person name="Wu L."/>
            <person name="Ma J."/>
        </authorList>
    </citation>
    <scope>NUCLEOTIDE SEQUENCE [LARGE SCALE GENOMIC DNA]</scope>
    <source>
        <strain evidence="4">CECT 7477</strain>
    </source>
</reference>
<protein>
    <submittedName>
        <fullName evidence="3">Uncharacterized protein</fullName>
    </submittedName>
</protein>
<organism evidence="3 4">
    <name type="scientific">Euzebyella saccharophila</name>
    <dbReference type="NCBI Taxonomy" id="679664"/>
    <lineage>
        <taxon>Bacteria</taxon>
        <taxon>Pseudomonadati</taxon>
        <taxon>Bacteroidota</taxon>
        <taxon>Flavobacteriia</taxon>
        <taxon>Flavobacteriales</taxon>
        <taxon>Flavobacteriaceae</taxon>
        <taxon>Euzebyella</taxon>
    </lineage>
</organism>
<sequence length="190" mass="21687">MSRDIRDLLKTDSANELPKMKIGHEKRFVDRLEKEFPSSSTKMVAIWAIAASVLILLGIFLFINDPSIENSNKPAIVNTDKEHPEQDTSIKLGDLSPDLKKIEDYYVANINLELAKLPVSKENEELIEGYMAQLEELNNEYTALSEELNLYGPNDQTITAMIQNLQLRLELLRNLKEELNKINKSKNETV</sequence>
<keyword evidence="4" id="KW-1185">Reference proteome</keyword>
<accession>A0ABV8JRE6</accession>
<evidence type="ECO:0000313" key="3">
    <source>
        <dbReference type="EMBL" id="MFC4094345.1"/>
    </source>
</evidence>
<evidence type="ECO:0000256" key="2">
    <source>
        <dbReference type="SAM" id="Phobius"/>
    </source>
</evidence>